<proteinExistence type="predicted"/>
<sequence length="38" mass="4710">MLNKLLECLIKDIQLLLWNKVTHSQPYFLIYMILNFLW</sequence>
<dbReference type="AlphaFoldDB" id="A0A0E1W8N4"/>
<reference evidence="2" key="1">
    <citation type="submission" date="2007-08" db="EMBL/GenBank/DDBJ databases">
        <title>Annotation of Burkholderia pseudomallei 1710a.</title>
        <authorList>
            <person name="Harkins D.M."/>
            <person name="DeShazer D."/>
            <person name="Woods D.E."/>
            <person name="Brinkac L.M."/>
            <person name="Brown K.A."/>
            <person name="Hung G.C."/>
            <person name="Tuanyok A."/>
            <person name="Zhang B."/>
            <person name="Nierman W.C."/>
        </authorList>
    </citation>
    <scope>NUCLEOTIDE SEQUENCE [LARGE SCALE GENOMIC DNA]</scope>
    <source>
        <strain evidence="2">1710a</strain>
    </source>
</reference>
<protein>
    <submittedName>
        <fullName evidence="1">Uncharacterized protein</fullName>
    </submittedName>
</protein>
<name>A0A0E1W8N4_BURPE</name>
<dbReference type="HOGENOM" id="CLU_3325709_0_0_4"/>
<reference evidence="1 2" key="2">
    <citation type="submission" date="2009-05" db="EMBL/GenBank/DDBJ databases">
        <authorList>
            <person name="Harkins D.M."/>
            <person name="DeShazer D."/>
            <person name="Woods D.E."/>
            <person name="Brinkac L.M."/>
            <person name="Brown K.A."/>
            <person name="Hung G.C."/>
            <person name="Tuanyok A."/>
            <person name="Zhang B."/>
            <person name="Nierman W.C."/>
        </authorList>
    </citation>
    <scope>NUCLEOTIDE SEQUENCE [LARGE SCALE GENOMIC DNA]</scope>
    <source>
        <strain evidence="1 2">1710a</strain>
    </source>
</reference>
<evidence type="ECO:0000313" key="2">
    <source>
        <dbReference type="Proteomes" id="UP000001812"/>
    </source>
</evidence>
<organism evidence="1 2">
    <name type="scientific">Burkholderia pseudomallei 1710a</name>
    <dbReference type="NCBI Taxonomy" id="320371"/>
    <lineage>
        <taxon>Bacteria</taxon>
        <taxon>Pseudomonadati</taxon>
        <taxon>Pseudomonadota</taxon>
        <taxon>Betaproteobacteria</taxon>
        <taxon>Burkholderiales</taxon>
        <taxon>Burkholderiaceae</taxon>
        <taxon>Burkholderia</taxon>
        <taxon>pseudomallei group</taxon>
    </lineage>
</organism>
<evidence type="ECO:0000313" key="1">
    <source>
        <dbReference type="EMBL" id="EET08789.1"/>
    </source>
</evidence>
<dbReference type="Proteomes" id="UP000001812">
    <property type="component" value="Chromosome I"/>
</dbReference>
<gene>
    <name evidence="1" type="ORF">BURPS1710A_4197</name>
</gene>
<accession>A0A0E1W8N4</accession>
<dbReference type="EMBL" id="CM000832">
    <property type="protein sequence ID" value="EET08789.1"/>
    <property type="molecule type" value="Genomic_DNA"/>
</dbReference>